<feature type="compositionally biased region" description="Polar residues" evidence="1">
    <location>
        <begin position="72"/>
        <end position="83"/>
    </location>
</feature>
<evidence type="ECO:0000256" key="1">
    <source>
        <dbReference type="SAM" id="MobiDB-lite"/>
    </source>
</evidence>
<accession>A0A6I8PVK6</accession>
<dbReference type="InParanoid" id="A0A6I8PVK6"/>
<feature type="compositionally biased region" description="Basic and acidic residues" evidence="1">
    <location>
        <begin position="513"/>
        <end position="531"/>
    </location>
</feature>
<dbReference type="Bgee" id="ENSXETG00000027090">
    <property type="expression patterns" value="Expressed in ovary and 14 other cell types or tissues"/>
</dbReference>
<organism evidence="2">
    <name type="scientific">Xenopus tropicalis</name>
    <name type="common">Western clawed frog</name>
    <name type="synonym">Silurana tropicalis</name>
    <dbReference type="NCBI Taxonomy" id="8364"/>
    <lineage>
        <taxon>Eukaryota</taxon>
        <taxon>Metazoa</taxon>
        <taxon>Chordata</taxon>
        <taxon>Craniata</taxon>
        <taxon>Vertebrata</taxon>
        <taxon>Euteleostomi</taxon>
        <taxon>Amphibia</taxon>
        <taxon>Batrachia</taxon>
        <taxon>Anura</taxon>
        <taxon>Pipoidea</taxon>
        <taxon>Pipidae</taxon>
        <taxon>Xenopodinae</taxon>
        <taxon>Xenopus</taxon>
        <taxon>Silurana</taxon>
    </lineage>
</organism>
<dbReference type="Xenbase" id="XB-GENE-5768884">
    <property type="gene designation" value="XB5768883 [provisional]"/>
</dbReference>
<name>A0A6I8PVK6_XENTR</name>
<feature type="compositionally biased region" description="Basic and acidic residues" evidence="1">
    <location>
        <begin position="85"/>
        <end position="101"/>
    </location>
</feature>
<dbReference type="Ensembl" id="ENSXETT00000056779">
    <property type="protein sequence ID" value="ENSXETP00000056779"/>
    <property type="gene ID" value="ENSXETG00000027090"/>
</dbReference>
<feature type="compositionally biased region" description="Polar residues" evidence="1">
    <location>
        <begin position="459"/>
        <end position="473"/>
    </location>
</feature>
<feature type="compositionally biased region" description="Basic and acidic residues" evidence="1">
    <location>
        <begin position="380"/>
        <end position="389"/>
    </location>
</feature>
<feature type="region of interest" description="Disordered" evidence="1">
    <location>
        <begin position="213"/>
        <end position="232"/>
    </location>
</feature>
<feature type="compositionally biased region" description="Basic and acidic residues" evidence="1">
    <location>
        <begin position="114"/>
        <end position="127"/>
    </location>
</feature>
<feature type="compositionally biased region" description="Basic and acidic residues" evidence="1">
    <location>
        <begin position="632"/>
        <end position="641"/>
    </location>
</feature>
<feature type="compositionally biased region" description="Basic and acidic residues" evidence="1">
    <location>
        <begin position="286"/>
        <end position="295"/>
    </location>
</feature>
<reference evidence="2" key="1">
    <citation type="journal article" date="2010" name="Science">
        <title>The genome of the Western clawed frog Xenopus tropicalis.</title>
        <authorList>
            <person name="Hellsten U."/>
            <person name="Harland R.M."/>
            <person name="Gilchrist M.J."/>
            <person name="Hendrix D."/>
            <person name="Jurka J."/>
            <person name="Kapitonov V."/>
            <person name="Ovcharenko I."/>
            <person name="Putnam N.H."/>
            <person name="Shu S."/>
            <person name="Taher L."/>
            <person name="Blitz I.L."/>
            <person name="Blumberg B."/>
            <person name="Dichmann D.S."/>
            <person name="Dubchak I."/>
            <person name="Amaya E."/>
            <person name="Detter J.C."/>
            <person name="Fletcher R."/>
            <person name="Gerhard D.S."/>
            <person name="Goodstein D."/>
            <person name="Graves T."/>
            <person name="Grigoriev I.V."/>
            <person name="Grimwood J."/>
            <person name="Kawashima T."/>
            <person name="Lindquist E."/>
            <person name="Lucas S.M."/>
            <person name="Mead P.E."/>
            <person name="Mitros T."/>
            <person name="Ogino H."/>
            <person name="Ohta Y."/>
            <person name="Poliakov A.V."/>
            <person name="Pollet N."/>
            <person name="Robert J."/>
            <person name="Salamov A."/>
            <person name="Sater A.K."/>
            <person name="Schmutz J."/>
            <person name="Terry A."/>
            <person name="Vize P.D."/>
            <person name="Warren W.C."/>
            <person name="Wells D."/>
            <person name="Wills A."/>
            <person name="Wilson R.K."/>
            <person name="Zimmerman L.B."/>
            <person name="Zorn A.M."/>
            <person name="Grainger R."/>
            <person name="Grammer T."/>
            <person name="Khokha M.K."/>
            <person name="Richardson P.M."/>
            <person name="Rokhsar D.S."/>
        </authorList>
    </citation>
    <scope>NUCLEOTIDE SEQUENCE [LARGE SCALE GENOMIC DNA]</scope>
    <source>
        <strain evidence="2">Nigerian</strain>
    </source>
</reference>
<gene>
    <name evidence="2" type="primary">XB5768883 [provisional]</name>
</gene>
<dbReference type="AlphaFoldDB" id="A0A6I8PVK6"/>
<feature type="region of interest" description="Disordered" evidence="1">
    <location>
        <begin position="22"/>
        <end position="179"/>
    </location>
</feature>
<feature type="compositionally biased region" description="Polar residues" evidence="1">
    <location>
        <begin position="549"/>
        <end position="566"/>
    </location>
</feature>
<feature type="compositionally biased region" description="Basic and acidic residues" evidence="1">
    <location>
        <begin position="158"/>
        <end position="168"/>
    </location>
</feature>
<dbReference type="GeneTree" id="ENSGT01010000229522"/>
<feature type="compositionally biased region" description="Polar residues" evidence="1">
    <location>
        <begin position="129"/>
        <end position="155"/>
    </location>
</feature>
<feature type="compositionally biased region" description="Polar residues" evidence="1">
    <location>
        <begin position="619"/>
        <end position="631"/>
    </location>
</feature>
<feature type="region of interest" description="Disordered" evidence="1">
    <location>
        <begin position="613"/>
        <end position="641"/>
    </location>
</feature>
<sequence>MSGWELTQQKCKESNMGAKFSKKKKSYCLGAGKDGESTETTEVEQKETETQSGQKDAVVPKEETPQPDKTVANGTSEEQNPQAEKQLDLETKPDEPTKDDQNAGPVSENNLESNKAETDETPQEKAESNCLSAVQEQSSEVAKGDSSSKAQTAPPSQEPEKTGEEQLNKDLVSSSDPPCAAVAEPEVIQSVSVEQQVTVQQVDHLQEATVKEAAEELPPASKLAAEEENQLVTEHSMSENYVPLPEVVPEVVSNSEVDNKEKDTTPVFMPESSTKQIAANVPEIRISVEEPKQSFEDQGPLPETDIPEPVQTPQLTEEVEEPDEVPVLAASEPAAEQLVPLADTVSSETESLGHPQVHMPLTTVPAHEKDAESAPQELKSVAEPEDHIAEAVTSEAPQQSKSETEVCEKETKQDAQEDDQQAKTSEVPEQPAHDEKNNANQESTTFDNKEEALCPESSDVVSNEQPKLTSPEQQICTEIASEVTPLQNLQDCAAELSVPLEPNANDLESEDQSSDKHSLEQEKSVEEESKAVVDVVQETLNQEQRDSNHISSSPVDKQDISGSAPQPLTEDTIENHATLAEESVHEKILADVQIVDKHVTLNGLPSKEEIKVKENVENGSNHSISDLNGQNENHEIEVCNE</sequence>
<feature type="compositionally biased region" description="Basic and acidic residues" evidence="1">
    <location>
        <begin position="402"/>
        <end position="415"/>
    </location>
</feature>
<protein>
    <submittedName>
        <fullName evidence="2">Uncharacterized XB5768883</fullName>
    </submittedName>
</protein>
<evidence type="ECO:0000313" key="2">
    <source>
        <dbReference type="Ensembl" id="ENSXETP00000056779"/>
    </source>
</evidence>
<feature type="region of interest" description="Disordered" evidence="1">
    <location>
        <begin position="494"/>
        <end position="574"/>
    </location>
</feature>
<proteinExistence type="predicted"/>
<reference evidence="2" key="2">
    <citation type="submission" date="2020-05" db="UniProtKB">
        <authorList>
            <consortium name="Ensembl"/>
        </authorList>
    </citation>
    <scope>IDENTIFICATION</scope>
</reference>
<feature type="region of interest" description="Disordered" evidence="1">
    <location>
        <begin position="253"/>
        <end position="473"/>
    </location>
</feature>